<dbReference type="Proteomes" id="UP001596175">
    <property type="component" value="Unassembled WGS sequence"/>
</dbReference>
<keyword evidence="2" id="KW-0732">Signal</keyword>
<organism evidence="3 4">
    <name type="scientific">Actinomycetospora rhizophila</name>
    <dbReference type="NCBI Taxonomy" id="1416876"/>
    <lineage>
        <taxon>Bacteria</taxon>
        <taxon>Bacillati</taxon>
        <taxon>Actinomycetota</taxon>
        <taxon>Actinomycetes</taxon>
        <taxon>Pseudonocardiales</taxon>
        <taxon>Pseudonocardiaceae</taxon>
        <taxon>Actinomycetospora</taxon>
    </lineage>
</organism>
<evidence type="ECO:0000313" key="4">
    <source>
        <dbReference type="Proteomes" id="UP001596175"/>
    </source>
</evidence>
<gene>
    <name evidence="3" type="ORF">ACFPK1_26310</name>
</gene>
<feature type="signal peptide" evidence="2">
    <location>
        <begin position="1"/>
        <end position="30"/>
    </location>
</feature>
<feature type="region of interest" description="Disordered" evidence="1">
    <location>
        <begin position="32"/>
        <end position="94"/>
    </location>
</feature>
<evidence type="ECO:0000313" key="3">
    <source>
        <dbReference type="EMBL" id="MFC5141774.1"/>
    </source>
</evidence>
<keyword evidence="4" id="KW-1185">Reference proteome</keyword>
<protein>
    <recommendedName>
        <fullName evidence="5">Lipoprotein</fullName>
    </recommendedName>
</protein>
<sequence>MSAPHSLVRRRSAAGVLAMLSCTAVLTLSACDTSSESSGGGGGGGSAPASHEGGHHSGTPHPSSTHHTTAPSSRPSEYNPANCPTGLVCSTPTP</sequence>
<dbReference type="RefSeq" id="WP_378023915.1">
    <property type="nucleotide sequence ID" value="NZ_JBHSKG010000018.1"/>
</dbReference>
<feature type="compositionally biased region" description="Low complexity" evidence="1">
    <location>
        <begin position="47"/>
        <end position="76"/>
    </location>
</feature>
<name>A0ABV9ZMU1_9PSEU</name>
<feature type="chain" id="PRO_5045259750" description="Lipoprotein" evidence="2">
    <location>
        <begin position="31"/>
        <end position="94"/>
    </location>
</feature>
<comment type="caution">
    <text evidence="3">The sequence shown here is derived from an EMBL/GenBank/DDBJ whole genome shotgun (WGS) entry which is preliminary data.</text>
</comment>
<reference evidence="4" key="1">
    <citation type="journal article" date="2019" name="Int. J. Syst. Evol. Microbiol.">
        <title>The Global Catalogue of Microorganisms (GCM) 10K type strain sequencing project: providing services to taxonomists for standard genome sequencing and annotation.</title>
        <authorList>
            <consortium name="The Broad Institute Genomics Platform"/>
            <consortium name="The Broad Institute Genome Sequencing Center for Infectious Disease"/>
            <person name="Wu L."/>
            <person name="Ma J."/>
        </authorList>
    </citation>
    <scope>NUCLEOTIDE SEQUENCE [LARGE SCALE GENOMIC DNA]</scope>
    <source>
        <strain evidence="4">XZYJ18</strain>
    </source>
</reference>
<dbReference type="EMBL" id="JBHSKG010000018">
    <property type="protein sequence ID" value="MFC5141774.1"/>
    <property type="molecule type" value="Genomic_DNA"/>
</dbReference>
<evidence type="ECO:0000256" key="1">
    <source>
        <dbReference type="SAM" id="MobiDB-lite"/>
    </source>
</evidence>
<evidence type="ECO:0000256" key="2">
    <source>
        <dbReference type="SAM" id="SignalP"/>
    </source>
</evidence>
<evidence type="ECO:0008006" key="5">
    <source>
        <dbReference type="Google" id="ProtNLM"/>
    </source>
</evidence>
<proteinExistence type="predicted"/>
<accession>A0ABV9ZMU1</accession>